<dbReference type="Proteomes" id="UP001500459">
    <property type="component" value="Unassembled WGS sequence"/>
</dbReference>
<accession>A0ABP6ULB2</accession>
<dbReference type="SUPFAM" id="SSF82153">
    <property type="entry name" value="FAS1 domain"/>
    <property type="match status" value="2"/>
</dbReference>
<feature type="domain" description="FAS1" evidence="1">
    <location>
        <begin position="38"/>
        <end position="185"/>
    </location>
</feature>
<keyword evidence="3" id="KW-1185">Reference proteome</keyword>
<proteinExistence type="predicted"/>
<gene>
    <name evidence="2" type="ORF">GCM10022393_22100</name>
</gene>
<evidence type="ECO:0000313" key="2">
    <source>
        <dbReference type="EMBL" id="GAA3509337.1"/>
    </source>
</evidence>
<dbReference type="InterPro" id="IPR036378">
    <property type="entry name" value="FAS1_dom_sf"/>
</dbReference>
<dbReference type="SMART" id="SM00554">
    <property type="entry name" value="FAS1"/>
    <property type="match status" value="2"/>
</dbReference>
<dbReference type="Gene3D" id="2.30.180.10">
    <property type="entry name" value="FAS1 domain"/>
    <property type="match status" value="2"/>
</dbReference>
<dbReference type="RefSeq" id="WP_344927363.1">
    <property type="nucleotide sequence ID" value="NZ_BAABCW010000008.1"/>
</dbReference>
<sequence length="331" mass="34056">MKIISKITRFAMIAALVLGVSSCDDDDDGGTPDTPATLNIVELAIADTDNLSSLVAALTAVDTQEGVDLIATLTGSTNYTVLAPTNEAFQTFLDDNNYADLSEVPLEVLTMVLKNHVIEGTVEAADLAAEGAGYTTTLADAGPDGNLLSIYYNTADGVEFNGVSSVIDADIAATNGVVHVVDAVIGLPDVTTFATADTNFSSLVEGLTAYNFTYVSTLQGEGPFTVFAPDNAAFDALLATNDDWNAPGDIDELTLGGALTLHVITDANVRAADLTDGDVTTLGGDVTIDATAATITDGSDPAVVSTITATDVQATNGVIHMIDTVLLTPLQ</sequence>
<dbReference type="InterPro" id="IPR050904">
    <property type="entry name" value="Adhesion/Biosynth-related"/>
</dbReference>
<dbReference type="EMBL" id="BAABCW010000008">
    <property type="protein sequence ID" value="GAA3509337.1"/>
    <property type="molecule type" value="Genomic_DNA"/>
</dbReference>
<evidence type="ECO:0000313" key="3">
    <source>
        <dbReference type="Proteomes" id="UP001500459"/>
    </source>
</evidence>
<dbReference type="Pfam" id="PF02469">
    <property type="entry name" value="Fasciclin"/>
    <property type="match status" value="2"/>
</dbReference>
<organism evidence="2 3">
    <name type="scientific">Aquimarina addita</name>
    <dbReference type="NCBI Taxonomy" id="870485"/>
    <lineage>
        <taxon>Bacteria</taxon>
        <taxon>Pseudomonadati</taxon>
        <taxon>Bacteroidota</taxon>
        <taxon>Flavobacteriia</taxon>
        <taxon>Flavobacteriales</taxon>
        <taxon>Flavobacteriaceae</taxon>
        <taxon>Aquimarina</taxon>
    </lineage>
</organism>
<protein>
    <submittedName>
        <fullName evidence="2">Fasciclin domain-containing protein</fullName>
    </submittedName>
</protein>
<dbReference type="InterPro" id="IPR000782">
    <property type="entry name" value="FAS1_domain"/>
</dbReference>
<evidence type="ECO:0000259" key="1">
    <source>
        <dbReference type="PROSITE" id="PS50213"/>
    </source>
</evidence>
<comment type="caution">
    <text evidence="2">The sequence shown here is derived from an EMBL/GenBank/DDBJ whole genome shotgun (WGS) entry which is preliminary data.</text>
</comment>
<feature type="domain" description="FAS1" evidence="1">
    <location>
        <begin position="187"/>
        <end position="326"/>
    </location>
</feature>
<dbReference type="PANTHER" id="PTHR10900">
    <property type="entry name" value="PERIOSTIN-RELATED"/>
    <property type="match status" value="1"/>
</dbReference>
<name>A0ABP6ULB2_9FLAO</name>
<dbReference type="PANTHER" id="PTHR10900:SF77">
    <property type="entry name" value="FI19380P1"/>
    <property type="match status" value="1"/>
</dbReference>
<dbReference type="PROSITE" id="PS51257">
    <property type="entry name" value="PROKAR_LIPOPROTEIN"/>
    <property type="match status" value="1"/>
</dbReference>
<reference evidence="3" key="1">
    <citation type="journal article" date="2019" name="Int. J. Syst. Evol. Microbiol.">
        <title>The Global Catalogue of Microorganisms (GCM) 10K type strain sequencing project: providing services to taxonomists for standard genome sequencing and annotation.</title>
        <authorList>
            <consortium name="The Broad Institute Genomics Platform"/>
            <consortium name="The Broad Institute Genome Sequencing Center for Infectious Disease"/>
            <person name="Wu L."/>
            <person name="Ma J."/>
        </authorList>
    </citation>
    <scope>NUCLEOTIDE SEQUENCE [LARGE SCALE GENOMIC DNA]</scope>
    <source>
        <strain evidence="3">JCM 17106</strain>
    </source>
</reference>
<dbReference type="PROSITE" id="PS50213">
    <property type="entry name" value="FAS1"/>
    <property type="match status" value="2"/>
</dbReference>